<evidence type="ECO:0000259" key="1">
    <source>
        <dbReference type="Pfam" id="PF09743"/>
    </source>
</evidence>
<organism evidence="2 3">
    <name type="scientific">Rotaria socialis</name>
    <dbReference type="NCBI Taxonomy" id="392032"/>
    <lineage>
        <taxon>Eukaryota</taxon>
        <taxon>Metazoa</taxon>
        <taxon>Spiralia</taxon>
        <taxon>Gnathifera</taxon>
        <taxon>Rotifera</taxon>
        <taxon>Eurotatoria</taxon>
        <taxon>Bdelloidea</taxon>
        <taxon>Philodinida</taxon>
        <taxon>Philodinidae</taxon>
        <taxon>Rotaria</taxon>
    </lineage>
</organism>
<dbReference type="GO" id="GO:0061666">
    <property type="term" value="F:UFM1 ligase activity"/>
    <property type="evidence" value="ECO:0007669"/>
    <property type="project" value="InterPro"/>
</dbReference>
<evidence type="ECO:0000313" key="3">
    <source>
        <dbReference type="Proteomes" id="UP000663848"/>
    </source>
</evidence>
<dbReference type="Pfam" id="PF25870">
    <property type="entry name" value="WHD_UFL1_5th"/>
    <property type="match status" value="1"/>
</dbReference>
<proteinExistence type="predicted"/>
<gene>
    <name evidence="2" type="ORF">QYT958_LOCUS38279</name>
</gene>
<name>A0A822B5Z4_9BILA</name>
<dbReference type="GO" id="GO:0005789">
    <property type="term" value="C:endoplasmic reticulum membrane"/>
    <property type="evidence" value="ECO:0007669"/>
    <property type="project" value="TreeGrafter"/>
</dbReference>
<sequence length="196" mass="22552">ELIKNTCINENLVQNLIVNLIRENRINGNLIGTTKENSIFYPKLYTDAQAKYIESFFSQNGYIEYSLVRNLGVNDPEGQTKSVLKDRNQILFSTSGCIDLLKFLPQLEMNIESGLVSNEYVDVTTLMPNSFNDNDIEKLFKSETSIKELVKSLGGACMSNTFIIGKELQEKIDKKLNEICQEYAEKVRNRHKRYYQ</sequence>
<dbReference type="GO" id="GO:0034976">
    <property type="term" value="P:response to endoplasmic reticulum stress"/>
    <property type="evidence" value="ECO:0007669"/>
    <property type="project" value="TreeGrafter"/>
</dbReference>
<dbReference type="PANTHER" id="PTHR31057:SF0">
    <property type="entry name" value="E3 UFM1-PROTEIN LIGASE 1"/>
    <property type="match status" value="1"/>
</dbReference>
<dbReference type="AlphaFoldDB" id="A0A822B5Z4"/>
<protein>
    <recommendedName>
        <fullName evidence="1">E3 UFM1-protein ligase 1-like N-terminal domain-containing protein</fullName>
    </recommendedName>
</protein>
<evidence type="ECO:0000313" key="2">
    <source>
        <dbReference type="EMBL" id="CAF5002568.1"/>
    </source>
</evidence>
<feature type="domain" description="E3 UFM1-protein ligase 1-like N-terminal" evidence="1">
    <location>
        <begin position="2"/>
        <end position="77"/>
    </location>
</feature>
<accession>A0A822B5Z4</accession>
<dbReference type="InterPro" id="IPR018611">
    <property type="entry name" value="Ufl1"/>
</dbReference>
<dbReference type="PANTHER" id="PTHR31057">
    <property type="entry name" value="E3 UFM1-PROTEIN LIGASE 1"/>
    <property type="match status" value="1"/>
</dbReference>
<dbReference type="InterPro" id="IPR056579">
    <property type="entry name" value="Ufl1_N"/>
</dbReference>
<dbReference type="Pfam" id="PF09743">
    <property type="entry name" value="E3_UFM1_ligase"/>
    <property type="match status" value="1"/>
</dbReference>
<dbReference type="EMBL" id="CAJOBR010033295">
    <property type="protein sequence ID" value="CAF5002568.1"/>
    <property type="molecule type" value="Genomic_DNA"/>
</dbReference>
<feature type="non-terminal residue" evidence="2">
    <location>
        <position position="1"/>
    </location>
</feature>
<comment type="caution">
    <text evidence="2">The sequence shown here is derived from an EMBL/GenBank/DDBJ whole genome shotgun (WGS) entry which is preliminary data.</text>
</comment>
<reference evidence="2" key="1">
    <citation type="submission" date="2021-02" db="EMBL/GenBank/DDBJ databases">
        <authorList>
            <person name="Nowell W R."/>
        </authorList>
    </citation>
    <scope>NUCLEOTIDE SEQUENCE</scope>
</reference>
<dbReference type="GO" id="GO:0032434">
    <property type="term" value="P:regulation of proteasomal ubiquitin-dependent protein catabolic process"/>
    <property type="evidence" value="ECO:0007669"/>
    <property type="project" value="TreeGrafter"/>
</dbReference>
<dbReference type="Proteomes" id="UP000663848">
    <property type="component" value="Unassembled WGS sequence"/>
</dbReference>
<dbReference type="GO" id="GO:1990592">
    <property type="term" value="P:protein K69-linked ufmylation"/>
    <property type="evidence" value="ECO:0007669"/>
    <property type="project" value="TreeGrafter"/>
</dbReference>